<keyword evidence="2" id="KW-0012">Acyltransferase</keyword>
<gene>
    <name evidence="4" type="ORF">EV186_10276</name>
</gene>
<dbReference type="OrthoDB" id="3814885at2"/>
<dbReference type="PROSITE" id="PS51186">
    <property type="entry name" value="GNAT"/>
    <property type="match status" value="1"/>
</dbReference>
<dbReference type="Proteomes" id="UP000295444">
    <property type="component" value="Unassembled WGS sequence"/>
</dbReference>
<comment type="caution">
    <text evidence="4">The sequence shown here is derived from an EMBL/GenBank/DDBJ whole genome shotgun (WGS) entry which is preliminary data.</text>
</comment>
<evidence type="ECO:0000256" key="1">
    <source>
        <dbReference type="ARBA" id="ARBA00022679"/>
    </source>
</evidence>
<dbReference type="GO" id="GO:0016747">
    <property type="term" value="F:acyltransferase activity, transferring groups other than amino-acyl groups"/>
    <property type="evidence" value="ECO:0007669"/>
    <property type="project" value="InterPro"/>
</dbReference>
<dbReference type="CDD" id="cd04301">
    <property type="entry name" value="NAT_SF"/>
    <property type="match status" value="1"/>
</dbReference>
<accession>A0A4R6SF31</accession>
<evidence type="ECO:0000259" key="3">
    <source>
        <dbReference type="PROSITE" id="PS51186"/>
    </source>
</evidence>
<organism evidence="4 5">
    <name type="scientific">Labedaea rhizosphaerae</name>
    <dbReference type="NCBI Taxonomy" id="598644"/>
    <lineage>
        <taxon>Bacteria</taxon>
        <taxon>Bacillati</taxon>
        <taxon>Actinomycetota</taxon>
        <taxon>Actinomycetes</taxon>
        <taxon>Pseudonocardiales</taxon>
        <taxon>Pseudonocardiaceae</taxon>
        <taxon>Labedaea</taxon>
    </lineage>
</organism>
<dbReference type="RefSeq" id="WP_133848958.1">
    <property type="nucleotide sequence ID" value="NZ_SNXZ01000002.1"/>
</dbReference>
<reference evidence="4 5" key="1">
    <citation type="submission" date="2019-03" db="EMBL/GenBank/DDBJ databases">
        <title>Genomic Encyclopedia of Type Strains, Phase IV (KMG-IV): sequencing the most valuable type-strain genomes for metagenomic binning, comparative biology and taxonomic classification.</title>
        <authorList>
            <person name="Goeker M."/>
        </authorList>
    </citation>
    <scope>NUCLEOTIDE SEQUENCE [LARGE SCALE GENOMIC DNA]</scope>
    <source>
        <strain evidence="4 5">DSM 45361</strain>
    </source>
</reference>
<dbReference type="Pfam" id="PF00583">
    <property type="entry name" value="Acetyltransf_1"/>
    <property type="match status" value="1"/>
</dbReference>
<evidence type="ECO:0000313" key="5">
    <source>
        <dbReference type="Proteomes" id="UP000295444"/>
    </source>
</evidence>
<protein>
    <submittedName>
        <fullName evidence="4">Acetyltransferase (GNAT) family protein</fullName>
    </submittedName>
</protein>
<feature type="domain" description="N-acetyltransferase" evidence="3">
    <location>
        <begin position="118"/>
        <end position="263"/>
    </location>
</feature>
<sequence length="263" mass="28812">MESTSALGVRAEEITRVSERHWHALADDRVVGRAEATRRPDGRTFLSIDVWHDVVFDQLARVVLAELPRPLHTIVDEADAGLTAQWRRAGFTVRRREWEYLVPTDPALTGLGASLPEVTILPAGQADEQLLRALDRSIRDEVGTGWPDMPAEVLPRPAGVTVLDPAKYTVAMRSGQYAGLCRLGPVSRQPRIGLLAVRREHQRRGVARALLAHVLDLLHRKGIGAAWADVTESAAAATALFEGIGARRSSSTLELLLDGQVRP</sequence>
<dbReference type="InterPro" id="IPR000182">
    <property type="entry name" value="GNAT_dom"/>
</dbReference>
<dbReference type="InterPro" id="IPR050832">
    <property type="entry name" value="Bact_Acetyltransf"/>
</dbReference>
<dbReference type="SUPFAM" id="SSF55729">
    <property type="entry name" value="Acyl-CoA N-acyltransferases (Nat)"/>
    <property type="match status" value="1"/>
</dbReference>
<proteinExistence type="predicted"/>
<dbReference type="AlphaFoldDB" id="A0A4R6SF31"/>
<evidence type="ECO:0000256" key="2">
    <source>
        <dbReference type="ARBA" id="ARBA00023315"/>
    </source>
</evidence>
<dbReference type="EMBL" id="SNXZ01000002">
    <property type="protein sequence ID" value="TDQ00215.1"/>
    <property type="molecule type" value="Genomic_DNA"/>
</dbReference>
<keyword evidence="5" id="KW-1185">Reference proteome</keyword>
<evidence type="ECO:0000313" key="4">
    <source>
        <dbReference type="EMBL" id="TDQ00215.1"/>
    </source>
</evidence>
<dbReference type="PANTHER" id="PTHR43877">
    <property type="entry name" value="AMINOALKYLPHOSPHONATE N-ACETYLTRANSFERASE-RELATED-RELATED"/>
    <property type="match status" value="1"/>
</dbReference>
<dbReference type="InterPro" id="IPR016181">
    <property type="entry name" value="Acyl_CoA_acyltransferase"/>
</dbReference>
<name>A0A4R6SF31_LABRH</name>
<dbReference type="Gene3D" id="3.40.630.30">
    <property type="match status" value="1"/>
</dbReference>
<keyword evidence="1 4" id="KW-0808">Transferase</keyword>